<evidence type="ECO:0000256" key="1">
    <source>
        <dbReference type="SAM" id="Phobius"/>
    </source>
</evidence>
<proteinExistence type="predicted"/>
<dbReference type="OrthoDB" id="432477at2759"/>
<keyword evidence="3" id="KW-1185">Reference proteome</keyword>
<dbReference type="AlphaFoldDB" id="A0A1Q9E0D1"/>
<dbReference type="EMBL" id="LSRX01000312">
    <property type="protein sequence ID" value="OLQ00880.1"/>
    <property type="molecule type" value="Genomic_DNA"/>
</dbReference>
<organism evidence="2 3">
    <name type="scientific">Symbiodinium microadriaticum</name>
    <name type="common">Dinoflagellate</name>
    <name type="synonym">Zooxanthella microadriatica</name>
    <dbReference type="NCBI Taxonomy" id="2951"/>
    <lineage>
        <taxon>Eukaryota</taxon>
        <taxon>Sar</taxon>
        <taxon>Alveolata</taxon>
        <taxon>Dinophyceae</taxon>
        <taxon>Suessiales</taxon>
        <taxon>Symbiodiniaceae</taxon>
        <taxon>Symbiodinium</taxon>
    </lineage>
</organism>
<sequence>MSTPTLREMDRAGISIEGAGGAEVALPFLFLAVFHFLSLVQLVLDIAFLRCVWQYWLWPGIPVAIRSLVILIIWRSPADERCFAFKMIAKVVSGYILISCPLLVFWEWNHDDITDQAAYTWNSLLARGRNVLPDCAAEPNHCEEDSDNDSSSTEVDALRAAWAAGYVTPGFWSPALREAEQRARAKDASFSPEDIASAALLAARILAHLKAAKRQEPSALAAPAAALLSSACDLALHRVSELGPRELGVLVTALAKAGVDDGRLFAALSHQTQQLTARGAEFNHLDLCQLLAALAHFGYRGPEHELTRGRTTERTQEHMLATEIYPIDARVDQN</sequence>
<reference evidence="2 3" key="1">
    <citation type="submission" date="2016-02" db="EMBL/GenBank/DDBJ databases">
        <title>Genome analysis of coral dinoflagellate symbionts highlights evolutionary adaptations to a symbiotic lifestyle.</title>
        <authorList>
            <person name="Aranda M."/>
            <person name="Li Y."/>
            <person name="Liew Y.J."/>
            <person name="Baumgarten S."/>
            <person name="Simakov O."/>
            <person name="Wilson M."/>
            <person name="Piel J."/>
            <person name="Ashoor H."/>
            <person name="Bougouffa S."/>
            <person name="Bajic V.B."/>
            <person name="Ryu T."/>
            <person name="Ravasi T."/>
            <person name="Bayer T."/>
            <person name="Micklem G."/>
            <person name="Kim H."/>
            <person name="Bhak J."/>
            <person name="Lajeunesse T.C."/>
            <person name="Voolstra C.R."/>
        </authorList>
    </citation>
    <scope>NUCLEOTIDE SEQUENCE [LARGE SCALE GENOMIC DNA]</scope>
    <source>
        <strain evidence="2 3">CCMP2467</strain>
    </source>
</reference>
<feature type="transmembrane region" description="Helical" evidence="1">
    <location>
        <begin position="21"/>
        <end position="44"/>
    </location>
</feature>
<keyword evidence="1" id="KW-0812">Transmembrane</keyword>
<gene>
    <name evidence="2" type="ORF">AK812_SmicGene16418</name>
</gene>
<feature type="transmembrane region" description="Helical" evidence="1">
    <location>
        <begin position="56"/>
        <end position="75"/>
    </location>
</feature>
<protein>
    <submittedName>
        <fullName evidence="2">Uncharacterized protein</fullName>
    </submittedName>
</protein>
<feature type="transmembrane region" description="Helical" evidence="1">
    <location>
        <begin position="87"/>
        <end position="106"/>
    </location>
</feature>
<evidence type="ECO:0000313" key="3">
    <source>
        <dbReference type="Proteomes" id="UP000186817"/>
    </source>
</evidence>
<comment type="caution">
    <text evidence="2">The sequence shown here is derived from an EMBL/GenBank/DDBJ whole genome shotgun (WGS) entry which is preliminary data.</text>
</comment>
<keyword evidence="1" id="KW-0472">Membrane</keyword>
<dbReference type="Proteomes" id="UP000186817">
    <property type="component" value="Unassembled WGS sequence"/>
</dbReference>
<name>A0A1Q9E0D1_SYMMI</name>
<evidence type="ECO:0000313" key="2">
    <source>
        <dbReference type="EMBL" id="OLQ00880.1"/>
    </source>
</evidence>
<accession>A0A1Q9E0D1</accession>
<keyword evidence="1" id="KW-1133">Transmembrane helix</keyword>